<comment type="similarity">
    <text evidence="2 4">Belongs to the peptidase S10 family.</text>
</comment>
<evidence type="ECO:0000256" key="1">
    <source>
        <dbReference type="ARBA" id="ARBA00004613"/>
    </source>
</evidence>
<dbReference type="EMBL" id="AWUE01018145">
    <property type="protein sequence ID" value="OMO82413.1"/>
    <property type="molecule type" value="Genomic_DNA"/>
</dbReference>
<gene>
    <name evidence="5" type="ORF">COLO4_23040</name>
</gene>
<dbReference type="Gene3D" id="6.10.250.940">
    <property type="match status" value="2"/>
</dbReference>
<comment type="caution">
    <text evidence="5">The sequence shown here is derived from an EMBL/GenBank/DDBJ whole genome shotgun (WGS) entry which is preliminary data.</text>
</comment>
<reference evidence="6" key="1">
    <citation type="submission" date="2013-09" db="EMBL/GenBank/DDBJ databases">
        <title>Corchorus olitorius genome sequencing.</title>
        <authorList>
            <person name="Alam M."/>
            <person name="Haque M.S."/>
            <person name="Islam M.S."/>
            <person name="Emdad E.M."/>
            <person name="Islam M.M."/>
            <person name="Ahmed B."/>
            <person name="Halim A."/>
            <person name="Hossen Q.M.M."/>
            <person name="Hossain M.Z."/>
            <person name="Ahmed R."/>
            <person name="Khan M.M."/>
            <person name="Islam R."/>
            <person name="Rashid M.M."/>
            <person name="Khan S.A."/>
            <person name="Rahman M.S."/>
            <person name="Alam M."/>
            <person name="Yahiya A.S."/>
            <person name="Khan M.S."/>
            <person name="Azam M.S."/>
            <person name="Haque T."/>
            <person name="Lashkar M.Z.H."/>
            <person name="Akhand A.I."/>
            <person name="Morshed G."/>
            <person name="Roy S."/>
            <person name="Uddin K.S."/>
            <person name="Rabeya T."/>
            <person name="Hossain A.S."/>
            <person name="Chowdhury A."/>
            <person name="Snigdha A.R."/>
            <person name="Mortoza M.S."/>
            <person name="Matin S.A."/>
            <person name="Hoque S.M.E."/>
            <person name="Islam M.K."/>
            <person name="Roy D.K."/>
            <person name="Haider R."/>
            <person name="Moosa M.M."/>
            <person name="Elias S.M."/>
            <person name="Hasan A.M."/>
            <person name="Jahan S."/>
            <person name="Shafiuddin M."/>
            <person name="Mahmood N."/>
            <person name="Shommy N.S."/>
        </authorList>
    </citation>
    <scope>NUCLEOTIDE SEQUENCE [LARGE SCALE GENOMIC DNA]</scope>
    <source>
        <strain evidence="6">cv. O-4</strain>
    </source>
</reference>
<keyword evidence="4 5" id="KW-0121">Carboxypeptidase</keyword>
<organism evidence="5 6">
    <name type="scientific">Corchorus olitorius</name>
    <dbReference type="NCBI Taxonomy" id="93759"/>
    <lineage>
        <taxon>Eukaryota</taxon>
        <taxon>Viridiplantae</taxon>
        <taxon>Streptophyta</taxon>
        <taxon>Embryophyta</taxon>
        <taxon>Tracheophyta</taxon>
        <taxon>Spermatophyta</taxon>
        <taxon>Magnoliopsida</taxon>
        <taxon>eudicotyledons</taxon>
        <taxon>Gunneridae</taxon>
        <taxon>Pentapetalae</taxon>
        <taxon>rosids</taxon>
        <taxon>malvids</taxon>
        <taxon>Malvales</taxon>
        <taxon>Malvaceae</taxon>
        <taxon>Grewioideae</taxon>
        <taxon>Apeibeae</taxon>
        <taxon>Corchorus</taxon>
    </lineage>
</organism>
<dbReference type="OrthoDB" id="443318at2759"/>
<dbReference type="GO" id="GO:0005773">
    <property type="term" value="C:vacuole"/>
    <property type="evidence" value="ECO:0007669"/>
    <property type="project" value="TreeGrafter"/>
</dbReference>
<dbReference type="AlphaFoldDB" id="A0A1R3IIM8"/>
<dbReference type="Gene3D" id="3.40.50.1820">
    <property type="entry name" value="alpha/beta hydrolase"/>
    <property type="match status" value="2"/>
</dbReference>
<protein>
    <recommendedName>
        <fullName evidence="4">Carboxypeptidase</fullName>
        <ecNumber evidence="4">3.4.16.-</ecNumber>
    </recommendedName>
</protein>
<dbReference type="InterPro" id="IPR018202">
    <property type="entry name" value="Ser_caboxypep_ser_AS"/>
</dbReference>
<evidence type="ECO:0000256" key="2">
    <source>
        <dbReference type="ARBA" id="ARBA00009431"/>
    </source>
</evidence>
<dbReference type="Proteomes" id="UP000187203">
    <property type="component" value="Unassembled WGS sequence"/>
</dbReference>
<dbReference type="GO" id="GO:0005576">
    <property type="term" value="C:extracellular region"/>
    <property type="evidence" value="ECO:0007669"/>
    <property type="project" value="UniProtKB-SubCell"/>
</dbReference>
<dbReference type="InterPro" id="IPR029058">
    <property type="entry name" value="AB_hydrolase_fold"/>
</dbReference>
<keyword evidence="3" id="KW-0964">Secreted</keyword>
<evidence type="ECO:0000313" key="5">
    <source>
        <dbReference type="EMBL" id="OMO82413.1"/>
    </source>
</evidence>
<accession>A0A1R3IIM8</accession>
<dbReference type="Pfam" id="PF00450">
    <property type="entry name" value="Peptidase_S10"/>
    <property type="match status" value="3"/>
</dbReference>
<name>A0A1R3IIM8_9ROSI</name>
<dbReference type="EC" id="3.4.16.-" evidence="4"/>
<evidence type="ECO:0000256" key="3">
    <source>
        <dbReference type="ARBA" id="ARBA00022525"/>
    </source>
</evidence>
<dbReference type="PANTHER" id="PTHR11802">
    <property type="entry name" value="SERINE PROTEASE FAMILY S10 SERINE CARBOXYPEPTIDASE"/>
    <property type="match status" value="1"/>
</dbReference>
<keyword evidence="4" id="KW-0645">Protease</keyword>
<keyword evidence="6" id="KW-1185">Reference proteome</keyword>
<proteinExistence type="inferred from homology"/>
<dbReference type="SUPFAM" id="SSF53474">
    <property type="entry name" value="alpha/beta-Hydrolases"/>
    <property type="match status" value="2"/>
</dbReference>
<dbReference type="GO" id="GO:0004185">
    <property type="term" value="F:serine-type carboxypeptidase activity"/>
    <property type="evidence" value="ECO:0007669"/>
    <property type="project" value="UniProtKB-UniRule"/>
</dbReference>
<dbReference type="Gene3D" id="3.40.50.11320">
    <property type="match status" value="1"/>
</dbReference>
<dbReference type="STRING" id="93759.A0A1R3IIM8"/>
<dbReference type="InterPro" id="IPR001563">
    <property type="entry name" value="Peptidase_S10"/>
</dbReference>
<dbReference type="GO" id="GO:0006508">
    <property type="term" value="P:proteolysis"/>
    <property type="evidence" value="ECO:0007669"/>
    <property type="project" value="UniProtKB-KW"/>
</dbReference>
<dbReference type="PROSITE" id="PS00131">
    <property type="entry name" value="CARBOXYPEPT_SER_SER"/>
    <property type="match status" value="1"/>
</dbReference>
<keyword evidence="4" id="KW-0378">Hydrolase</keyword>
<evidence type="ECO:0000313" key="6">
    <source>
        <dbReference type="Proteomes" id="UP000187203"/>
    </source>
</evidence>
<evidence type="ECO:0000256" key="4">
    <source>
        <dbReference type="RuleBase" id="RU361156"/>
    </source>
</evidence>
<sequence length="584" mass="65171">MGSYTDPGDLISPICLSPNSLVQTIYQGALNLLHDKLAMKSAAVANDPCLGDRIHQYLNTPKVQRALHANTTHLPSVWEFCGGHLAYQRENIGIDVIPLLSKLLRRRLPILLFNGDQDSKIPLTQTRIIANMLAKELKLVPLGNYAPWYDKMQVSAELITRLPGQPANVGFKQYSGYIVTDSKHGRALFYYFVEIDAAEPLLHPLTLWFNGGPGCSSLGYGAFKEHGPFQPGEDGNLVKNQYSWNLAKDNLQFLVNWFKEFPQYRNSDLYLTGESYAGHYVPQLAALLLDYNKHSNGKPIKLKAIALGNPLLDLVISIDSTEFLWSHGLISDELLMLTKTVCNRPRYLNESLNGNLSKECIGVFNKQYEEIGSYTDFGDLILPLCTSTSLLGQSLYLGKFDALYAELAARSVVPGDPCLDDRIYQYLNKPKVQQALHANTTHLPYTWDFCSRTNLAYQRQNLGINIIPLVLNLLKSGVPILLYNGDQDAKIPLTQTRIIANMIAKEMKYVSFGSYAPWFDNMQVGGWTQSFGKAGKGKNVTFLTFATVRGAAHEVPYTTPSPSLTLFRAFIKGSPLPRTIKQHG</sequence>
<dbReference type="PANTHER" id="PTHR11802:SF442">
    <property type="entry name" value="CARBOXYPEPTIDASE"/>
    <property type="match status" value="1"/>
</dbReference>
<comment type="subcellular location">
    <subcellularLocation>
        <location evidence="1">Secreted</location>
    </subcellularLocation>
</comment>
<dbReference type="PRINTS" id="PR00724">
    <property type="entry name" value="CRBOXYPTASEC"/>
</dbReference>